<dbReference type="InterPro" id="IPR027417">
    <property type="entry name" value="P-loop_NTPase"/>
</dbReference>
<dbReference type="Gene3D" id="3.40.50.300">
    <property type="entry name" value="P-loop containing nucleotide triphosphate hydrolases"/>
    <property type="match status" value="2"/>
</dbReference>
<dbReference type="InterPro" id="IPR050319">
    <property type="entry name" value="ABC_transp_ATP-bind"/>
</dbReference>
<comment type="subcellular location">
    <subcellularLocation>
        <location evidence="1">Cell inner membrane</location>
        <topology evidence="1">Peripheral membrane protein</topology>
    </subcellularLocation>
</comment>
<sequence length="514" mass="54547">MTVYALDGLEVAVAGRRLVEGVSLAIEAGECVALVGGSGSGKTLSCLTPFGLSAGTPSGSARLCGTELVGRSDAEIRPLRARHAGFVFQQPATALTPHLRVAQLLTEAAMQAGAPRPDRNALAAMLDRVDLGAHLLRRYPHQLSGGQRQRVAIAMAVAHGPSLLVADEPTSALDAVLRHEVMALLDRLQRERGMAMLLVSHDLASVAGHADRAVVLREGRMVEAGPAARLIAAPSEDYTARLVAAVPRLDMPPPDLPEVGPCLIEAEHVSVSHRGEGWRPRAVPAVIDASLAIGEGEAVALVGGSGSGKSSLARAIGRIGPMAGGTVRWRGEPLPDRKRMTPVHRRLLQPVFQDPLASLDPHWRVSEIVAEPLKHLRPDLGAWGRAGRVKSVLDEVELPAAFADRKPAELSGGQAQRVAIARALACDPELLLLDEATSALDVLVAGHVLDLLERLQRERDLAILFITHDLAVARRLCHRIAVMEAGRIVEQGETERVVTAPEHPATQRLVAASG</sequence>
<keyword evidence="5" id="KW-0067">ATP-binding</keyword>
<evidence type="ECO:0000313" key="8">
    <source>
        <dbReference type="Proteomes" id="UP000018851"/>
    </source>
</evidence>
<dbReference type="GO" id="GO:0055085">
    <property type="term" value="P:transmembrane transport"/>
    <property type="evidence" value="ECO:0007669"/>
    <property type="project" value="UniProtKB-ARBA"/>
</dbReference>
<evidence type="ECO:0000256" key="1">
    <source>
        <dbReference type="ARBA" id="ARBA00004417"/>
    </source>
</evidence>
<accession>W0AG96</accession>
<dbReference type="EMBL" id="CP006644">
    <property type="protein sequence ID" value="AHE56934.1"/>
    <property type="molecule type" value="Genomic_DNA"/>
</dbReference>
<dbReference type="GO" id="GO:0005524">
    <property type="term" value="F:ATP binding"/>
    <property type="evidence" value="ECO:0007669"/>
    <property type="project" value="UniProtKB-KW"/>
</dbReference>
<evidence type="ECO:0000259" key="6">
    <source>
        <dbReference type="PROSITE" id="PS50893"/>
    </source>
</evidence>
<dbReference type="NCBIfam" id="NF007739">
    <property type="entry name" value="PRK10419.1"/>
    <property type="match status" value="2"/>
</dbReference>
<dbReference type="GO" id="GO:0005886">
    <property type="term" value="C:plasma membrane"/>
    <property type="evidence" value="ECO:0007669"/>
    <property type="project" value="UniProtKB-SubCell"/>
</dbReference>
<dbReference type="PANTHER" id="PTHR43776:SF7">
    <property type="entry name" value="D,D-DIPEPTIDE TRANSPORT ATP-BINDING PROTEIN DDPF-RELATED"/>
    <property type="match status" value="1"/>
</dbReference>
<dbReference type="PANTHER" id="PTHR43776">
    <property type="entry name" value="TRANSPORT ATP-BINDING PROTEIN"/>
    <property type="match status" value="1"/>
</dbReference>
<dbReference type="Proteomes" id="UP000018851">
    <property type="component" value="Chromosome"/>
</dbReference>
<dbReference type="GO" id="GO:0016887">
    <property type="term" value="F:ATP hydrolysis activity"/>
    <property type="evidence" value="ECO:0007669"/>
    <property type="project" value="InterPro"/>
</dbReference>
<dbReference type="PROSITE" id="PS50893">
    <property type="entry name" value="ABC_TRANSPORTER_2"/>
    <property type="match status" value="2"/>
</dbReference>
<dbReference type="STRING" id="1123269.NX02_26715"/>
<dbReference type="RefSeq" id="WP_025295033.1">
    <property type="nucleotide sequence ID" value="NZ_CP006644.1"/>
</dbReference>
<evidence type="ECO:0000313" key="7">
    <source>
        <dbReference type="EMBL" id="AHE56934.1"/>
    </source>
</evidence>
<evidence type="ECO:0000256" key="4">
    <source>
        <dbReference type="ARBA" id="ARBA00022741"/>
    </source>
</evidence>
<dbReference type="Pfam" id="PF08352">
    <property type="entry name" value="oligo_HPY"/>
    <property type="match status" value="1"/>
</dbReference>
<dbReference type="PROSITE" id="PS00211">
    <property type="entry name" value="ABC_TRANSPORTER_1"/>
    <property type="match status" value="2"/>
</dbReference>
<name>W0AG96_9SPHN</name>
<dbReference type="OrthoDB" id="9802264at2"/>
<dbReference type="InterPro" id="IPR003439">
    <property type="entry name" value="ABC_transporter-like_ATP-bd"/>
</dbReference>
<evidence type="ECO:0000256" key="2">
    <source>
        <dbReference type="ARBA" id="ARBA00005417"/>
    </source>
</evidence>
<evidence type="ECO:0000256" key="3">
    <source>
        <dbReference type="ARBA" id="ARBA00022448"/>
    </source>
</evidence>
<dbReference type="eggNOG" id="COG4172">
    <property type="taxonomic scope" value="Bacteria"/>
</dbReference>
<dbReference type="CDD" id="cd03257">
    <property type="entry name" value="ABC_NikE_OppD_transporters"/>
    <property type="match status" value="2"/>
</dbReference>
<dbReference type="HOGENOM" id="CLU_000604_86_2_5"/>
<protein>
    <recommendedName>
        <fullName evidence="6">ABC transporter domain-containing protein</fullName>
    </recommendedName>
</protein>
<dbReference type="SUPFAM" id="SSF52540">
    <property type="entry name" value="P-loop containing nucleoside triphosphate hydrolases"/>
    <property type="match status" value="2"/>
</dbReference>
<comment type="similarity">
    <text evidence="2">Belongs to the ABC transporter superfamily.</text>
</comment>
<reference evidence="7 8" key="1">
    <citation type="submission" date="2013-07" db="EMBL/GenBank/DDBJ databases">
        <title>Completed genome of Sphingomonas sanxanigenens NX02.</title>
        <authorList>
            <person name="Ma T."/>
            <person name="Huang H."/>
            <person name="Wu M."/>
            <person name="Li X."/>
            <person name="Li G."/>
        </authorList>
    </citation>
    <scope>NUCLEOTIDE SEQUENCE [LARGE SCALE GENOMIC DNA]</scope>
    <source>
        <strain evidence="7 8">NX02</strain>
    </source>
</reference>
<keyword evidence="3" id="KW-0813">Transport</keyword>
<gene>
    <name evidence="7" type="ORF">NX02_26715</name>
</gene>
<organism evidence="7 8">
    <name type="scientific">Sphingomonas sanxanigenens DSM 19645 = NX02</name>
    <dbReference type="NCBI Taxonomy" id="1123269"/>
    <lineage>
        <taxon>Bacteria</taxon>
        <taxon>Pseudomonadati</taxon>
        <taxon>Pseudomonadota</taxon>
        <taxon>Alphaproteobacteria</taxon>
        <taxon>Sphingomonadales</taxon>
        <taxon>Sphingomonadaceae</taxon>
        <taxon>Sphingomonas</taxon>
    </lineage>
</organism>
<proteinExistence type="inferred from homology"/>
<dbReference type="InterPro" id="IPR003593">
    <property type="entry name" value="AAA+_ATPase"/>
</dbReference>
<dbReference type="InterPro" id="IPR013563">
    <property type="entry name" value="Oligopep_ABC_C"/>
</dbReference>
<dbReference type="AlphaFoldDB" id="W0AG96"/>
<evidence type="ECO:0000256" key="5">
    <source>
        <dbReference type="ARBA" id="ARBA00022840"/>
    </source>
</evidence>
<dbReference type="KEGG" id="ssan:NX02_26715"/>
<keyword evidence="4" id="KW-0547">Nucleotide-binding</keyword>
<dbReference type="Pfam" id="PF00005">
    <property type="entry name" value="ABC_tran"/>
    <property type="match status" value="2"/>
</dbReference>
<feature type="domain" description="ABC transporter" evidence="6">
    <location>
        <begin position="3"/>
        <end position="243"/>
    </location>
</feature>
<dbReference type="PATRIC" id="fig|1123269.5.peg.5240"/>
<dbReference type="InterPro" id="IPR017871">
    <property type="entry name" value="ABC_transporter-like_CS"/>
</dbReference>
<feature type="domain" description="ABC transporter" evidence="6">
    <location>
        <begin position="264"/>
        <end position="510"/>
    </location>
</feature>
<keyword evidence="8" id="KW-1185">Reference proteome</keyword>
<dbReference type="SMART" id="SM00382">
    <property type="entry name" value="AAA"/>
    <property type="match status" value="2"/>
</dbReference>
<dbReference type="GO" id="GO:0015833">
    <property type="term" value="P:peptide transport"/>
    <property type="evidence" value="ECO:0007669"/>
    <property type="project" value="InterPro"/>
</dbReference>